<reference evidence="4 5" key="1">
    <citation type="journal article" date="2016" name="Front. Microbiol.">
        <title>Microevolution Analysis of Bacillus coahuilensis Unveils Differences in Phosphorus Acquisition Strategies and Their Regulation.</title>
        <authorList>
            <person name="Gomez-Lunar Z."/>
            <person name="Hernandez-Gonzalez I."/>
            <person name="Rodriguez-Torres M.D."/>
            <person name="Souza V."/>
            <person name="Olmedo-Alvarez G."/>
        </authorList>
    </citation>
    <scope>NUCLEOTIDE SEQUENCE [LARGE SCALE GENOMIC DNA]</scope>
    <source>
        <strain evidence="5">p1.1.43</strain>
    </source>
</reference>
<accession>A0A147KB50</accession>
<dbReference type="PATRIC" id="fig|1150625.3.peg.865"/>
<dbReference type="Pfam" id="PF01546">
    <property type="entry name" value="Peptidase_M20"/>
    <property type="match status" value="1"/>
</dbReference>
<feature type="binding site" evidence="2">
    <location>
        <position position="101"/>
    </location>
    <ligand>
        <name>Mn(2+)</name>
        <dbReference type="ChEBI" id="CHEBI:29035"/>
        <label>2</label>
    </ligand>
</feature>
<keyword evidence="1" id="KW-0378">Hydrolase</keyword>
<dbReference type="SUPFAM" id="SSF53187">
    <property type="entry name" value="Zn-dependent exopeptidases"/>
    <property type="match status" value="1"/>
</dbReference>
<dbReference type="Gene3D" id="3.40.630.10">
    <property type="entry name" value="Zn peptidases"/>
    <property type="match status" value="1"/>
</dbReference>
<evidence type="ECO:0000259" key="3">
    <source>
        <dbReference type="Pfam" id="PF07687"/>
    </source>
</evidence>
<dbReference type="PIRSF" id="PIRSF005962">
    <property type="entry name" value="Pept_M20D_amidohydro"/>
    <property type="match status" value="1"/>
</dbReference>
<evidence type="ECO:0000256" key="1">
    <source>
        <dbReference type="ARBA" id="ARBA00022801"/>
    </source>
</evidence>
<evidence type="ECO:0000313" key="5">
    <source>
        <dbReference type="Proteomes" id="UP000074108"/>
    </source>
</evidence>
<dbReference type="EMBL" id="LDYG01000019">
    <property type="protein sequence ID" value="KUP07955.1"/>
    <property type="molecule type" value="Genomic_DNA"/>
</dbReference>
<sequence length="392" mass="43473">MDILALLESYEFEMKDIRRYLHQHPELSYQEKETSQFITAYYDKLGVSYKKILEGMGVVATICGKLPGKTIAIRADFDALPIQDAKDVPYKSKRDGVMHACGHDGHTAILLVIGKVLHECRDNLYGQYKLIHQPAEEVPPGGAIQMIHDGCLEGVDAIFGTHLWATSPVGTVSTRTGPLMAKPDNFTISFKGRGGHAAQPHRTQDSLLAASSFIVQAQSIVSRKVDPLHPSVLSITNFDAPHALNVIGDRCTIGGTVRTFQQDVQDIIVNEMKQLIEGIKLFHGVDVEFVYHEGYPAVVNHEEETHYLMKSAEEILTSQHVTQASMEMGGEDFSYYLQHVKGCFFFTGALQSGKTPIPHHHPLFDLDEDALLVAAKVLTKTATEYSREKATE</sequence>
<dbReference type="InterPro" id="IPR002933">
    <property type="entry name" value="Peptidase_M20"/>
</dbReference>
<feature type="binding site" evidence="2">
    <location>
        <position position="162"/>
    </location>
    <ligand>
        <name>Mn(2+)</name>
        <dbReference type="ChEBI" id="CHEBI:29035"/>
        <label>2</label>
    </ligand>
</feature>
<dbReference type="AlphaFoldDB" id="A0A147KB50"/>
<evidence type="ECO:0000256" key="2">
    <source>
        <dbReference type="PIRSR" id="PIRSR005962-1"/>
    </source>
</evidence>
<dbReference type="OrthoDB" id="9776731at2"/>
<dbReference type="FunFam" id="3.30.70.360:FF:000001">
    <property type="entry name" value="N-acetyldiaminopimelate deacetylase"/>
    <property type="match status" value="1"/>
</dbReference>
<comment type="caution">
    <text evidence="4">The sequence shown here is derived from an EMBL/GenBank/DDBJ whole genome shotgun (WGS) entry which is preliminary data.</text>
</comment>
<organism evidence="4 5">
    <name type="scientific">Bacillus coahuilensis p1.1.43</name>
    <dbReference type="NCBI Taxonomy" id="1150625"/>
    <lineage>
        <taxon>Bacteria</taxon>
        <taxon>Bacillati</taxon>
        <taxon>Bacillota</taxon>
        <taxon>Bacilli</taxon>
        <taxon>Bacillales</taxon>
        <taxon>Bacillaceae</taxon>
        <taxon>Bacillus</taxon>
    </lineage>
</organism>
<dbReference type="SUPFAM" id="SSF55031">
    <property type="entry name" value="Bacterial exopeptidase dimerisation domain"/>
    <property type="match status" value="1"/>
</dbReference>
<keyword evidence="2" id="KW-0479">Metal-binding</keyword>
<dbReference type="GO" id="GO:0046872">
    <property type="term" value="F:metal ion binding"/>
    <property type="evidence" value="ECO:0007669"/>
    <property type="project" value="UniProtKB-KW"/>
</dbReference>
<keyword evidence="2" id="KW-0464">Manganese</keyword>
<feature type="binding site" evidence="2">
    <location>
        <position position="137"/>
    </location>
    <ligand>
        <name>Mn(2+)</name>
        <dbReference type="ChEBI" id="CHEBI:29035"/>
        <label>2</label>
    </ligand>
</feature>
<protein>
    <submittedName>
        <fullName evidence="4">Peptidase M20</fullName>
    </submittedName>
</protein>
<dbReference type="InterPro" id="IPR011650">
    <property type="entry name" value="Peptidase_M20_dimer"/>
</dbReference>
<evidence type="ECO:0000313" key="4">
    <source>
        <dbReference type="EMBL" id="KUP07955.1"/>
    </source>
</evidence>
<comment type="cofactor">
    <cofactor evidence="2">
        <name>Mn(2+)</name>
        <dbReference type="ChEBI" id="CHEBI:29035"/>
    </cofactor>
    <text evidence="2">The Mn(2+) ion enhances activity.</text>
</comment>
<name>A0A147KB50_9BACI</name>
<dbReference type="PANTHER" id="PTHR11014:SF63">
    <property type="entry name" value="METALLOPEPTIDASE, PUTATIVE (AFU_ORTHOLOGUE AFUA_6G09600)-RELATED"/>
    <property type="match status" value="1"/>
</dbReference>
<gene>
    <name evidence="4" type="ORF">Q75_04140</name>
</gene>
<proteinExistence type="predicted"/>
<keyword evidence="5" id="KW-1185">Reference proteome</keyword>
<dbReference type="RefSeq" id="WP_059350485.1">
    <property type="nucleotide sequence ID" value="NZ_LDYG01000019.1"/>
</dbReference>
<dbReference type="STRING" id="1150625.Q75_04140"/>
<dbReference type="GO" id="GO:0019877">
    <property type="term" value="P:diaminopimelate biosynthetic process"/>
    <property type="evidence" value="ECO:0007669"/>
    <property type="project" value="UniProtKB-ARBA"/>
</dbReference>
<dbReference type="Pfam" id="PF07687">
    <property type="entry name" value="M20_dimer"/>
    <property type="match status" value="1"/>
</dbReference>
<dbReference type="InterPro" id="IPR017439">
    <property type="entry name" value="Amidohydrolase"/>
</dbReference>
<feature type="domain" description="Peptidase M20 dimerisation" evidence="3">
    <location>
        <begin position="186"/>
        <end position="277"/>
    </location>
</feature>
<feature type="binding site" evidence="2">
    <location>
        <position position="360"/>
    </location>
    <ligand>
        <name>Mn(2+)</name>
        <dbReference type="ChEBI" id="CHEBI:29035"/>
        <label>2</label>
    </ligand>
</feature>
<dbReference type="Proteomes" id="UP000074108">
    <property type="component" value="Unassembled WGS sequence"/>
</dbReference>
<dbReference type="PANTHER" id="PTHR11014">
    <property type="entry name" value="PEPTIDASE M20 FAMILY MEMBER"/>
    <property type="match status" value="1"/>
</dbReference>
<dbReference type="Gene3D" id="3.30.70.360">
    <property type="match status" value="1"/>
</dbReference>
<dbReference type="InterPro" id="IPR036264">
    <property type="entry name" value="Bact_exopeptidase_dim_dom"/>
</dbReference>
<dbReference type="NCBIfam" id="TIGR01891">
    <property type="entry name" value="amidohydrolases"/>
    <property type="match status" value="1"/>
</dbReference>
<dbReference type="GO" id="GO:0050118">
    <property type="term" value="F:N-acetyldiaminopimelate deacetylase activity"/>
    <property type="evidence" value="ECO:0007669"/>
    <property type="project" value="UniProtKB-ARBA"/>
</dbReference>
<feature type="binding site" evidence="2">
    <location>
        <position position="103"/>
    </location>
    <ligand>
        <name>Mn(2+)</name>
        <dbReference type="ChEBI" id="CHEBI:29035"/>
        <label>2</label>
    </ligand>
</feature>